<evidence type="ECO:0000313" key="4">
    <source>
        <dbReference type="Proteomes" id="UP001198163"/>
    </source>
</evidence>
<dbReference type="AlphaFoldDB" id="A0AAE3EI59"/>
<comment type="caution">
    <text evidence="3">The sequence shown here is derived from an EMBL/GenBank/DDBJ whole genome shotgun (WGS) entry which is preliminary data.</text>
</comment>
<accession>A0AAE3EI59</accession>
<organism evidence="3 4">
    <name type="scientific">Teretinema zuelzerae</name>
    <dbReference type="NCBI Taxonomy" id="156"/>
    <lineage>
        <taxon>Bacteria</taxon>
        <taxon>Pseudomonadati</taxon>
        <taxon>Spirochaetota</taxon>
        <taxon>Spirochaetia</taxon>
        <taxon>Spirochaetales</taxon>
        <taxon>Treponemataceae</taxon>
        <taxon>Teretinema</taxon>
    </lineage>
</organism>
<evidence type="ECO:0000313" key="3">
    <source>
        <dbReference type="EMBL" id="MCD1654675.1"/>
    </source>
</evidence>
<sequence>MKPLLALVLLVFSLSFAGAAEAEKPEPYGPDEFSGWQQDLRRAEILSFGALPFVTFFSSIYYDVWRYYDHDQDEGYLPWPFKNSDTAVPLSEDEQKKVFITSIGISIGVAVVDFAWQTIQRSRKKKEIRRQLRDYKDPIVVTPVNPEESVAPQ</sequence>
<gene>
    <name evidence="3" type="ORF">K7J14_08150</name>
</gene>
<keyword evidence="1" id="KW-0812">Transmembrane</keyword>
<feature type="transmembrane region" description="Helical" evidence="1">
    <location>
        <begin position="98"/>
        <end position="116"/>
    </location>
</feature>
<dbReference type="Proteomes" id="UP001198163">
    <property type="component" value="Unassembled WGS sequence"/>
</dbReference>
<keyword evidence="1" id="KW-0472">Membrane</keyword>
<protein>
    <submittedName>
        <fullName evidence="3">Uncharacterized protein</fullName>
    </submittedName>
</protein>
<keyword evidence="1" id="KW-1133">Transmembrane helix</keyword>
<dbReference type="RefSeq" id="WP_230755138.1">
    <property type="nucleotide sequence ID" value="NZ_JAINWA010000003.1"/>
</dbReference>
<dbReference type="EMBL" id="JAINWA010000003">
    <property type="protein sequence ID" value="MCD1654675.1"/>
    <property type="molecule type" value="Genomic_DNA"/>
</dbReference>
<proteinExistence type="predicted"/>
<keyword evidence="2" id="KW-0732">Signal</keyword>
<keyword evidence="4" id="KW-1185">Reference proteome</keyword>
<feature type="chain" id="PRO_5042183492" evidence="2">
    <location>
        <begin position="20"/>
        <end position="153"/>
    </location>
</feature>
<name>A0AAE3EI59_9SPIR</name>
<evidence type="ECO:0000256" key="2">
    <source>
        <dbReference type="SAM" id="SignalP"/>
    </source>
</evidence>
<evidence type="ECO:0000256" key="1">
    <source>
        <dbReference type="SAM" id="Phobius"/>
    </source>
</evidence>
<reference evidence="3" key="1">
    <citation type="submission" date="2021-08" db="EMBL/GenBank/DDBJ databases">
        <title>Comparative analyses of Brucepasteria parasyntrophica and Teretinema zuelzerae.</title>
        <authorList>
            <person name="Song Y."/>
            <person name="Brune A."/>
        </authorList>
    </citation>
    <scope>NUCLEOTIDE SEQUENCE</scope>
    <source>
        <strain evidence="3">DSM 1903</strain>
    </source>
</reference>
<feature type="signal peptide" evidence="2">
    <location>
        <begin position="1"/>
        <end position="19"/>
    </location>
</feature>